<dbReference type="InterPro" id="IPR045851">
    <property type="entry name" value="AMP-bd_C_sf"/>
</dbReference>
<evidence type="ECO:0000259" key="4">
    <source>
        <dbReference type="Pfam" id="PF00501"/>
    </source>
</evidence>
<keyword evidence="7" id="KW-1185">Reference proteome</keyword>
<organism evidence="6 7">
    <name type="scientific">Sphingomonas changnyeongensis</name>
    <dbReference type="NCBI Taxonomy" id="2698679"/>
    <lineage>
        <taxon>Bacteria</taxon>
        <taxon>Pseudomonadati</taxon>
        <taxon>Pseudomonadota</taxon>
        <taxon>Alphaproteobacteria</taxon>
        <taxon>Sphingomonadales</taxon>
        <taxon>Sphingomonadaceae</taxon>
        <taxon>Sphingomonas</taxon>
    </lineage>
</organism>
<keyword evidence="3" id="KW-0472">Membrane</keyword>
<dbReference type="InterPro" id="IPR000873">
    <property type="entry name" value="AMP-dep_synth/lig_dom"/>
</dbReference>
<dbReference type="InterPro" id="IPR042099">
    <property type="entry name" value="ANL_N_sf"/>
</dbReference>
<dbReference type="AlphaFoldDB" id="A0A7Z2NWP8"/>
<evidence type="ECO:0000259" key="5">
    <source>
        <dbReference type="Pfam" id="PF13193"/>
    </source>
</evidence>
<dbReference type="PANTHER" id="PTHR43201">
    <property type="entry name" value="ACYL-COA SYNTHETASE"/>
    <property type="match status" value="1"/>
</dbReference>
<dbReference type="PROSITE" id="PS00455">
    <property type="entry name" value="AMP_BINDING"/>
    <property type="match status" value="1"/>
</dbReference>
<sequence length="565" mass="60059">MTVASAEKRAACRADGWWGDVTLDAMFRANAGAHPARTALVDAPNRADFAFGAPRRLTYSEMAAEVTRLAGLLTASGLARGDVLMVQLPNISEFVTLYFAAATIGVIVSPVAVQYRSHELRTMIGIVRPRGFVCATQVHHADHVGVARPLLPADCRLMTFGPNPPAGAIDLSAPGDAAAHPVPAAGGSADDIFTICWTSGTTGVPKGVPRSHNHWVAIAAACYEAARLEDGAVLLNPFPLINMASIGGITMCWLKTVGTMVLHHPFDPQIYLRQIAEERPSFTIAPPAVLNMLLQNEALLARVDLSSVRVIGSGSAPLAPAMVRGFQERLGIEVVNIFGSNEGVSLITSAADEPDPDARASIFPRRSLFARPHGAGRGPNIETRLVPPGGGAPIEEEGVAGELEIRGPTVFEGYWDAPDQTAQAFTADGWFRTGDLFEIAGGGRHYRFVGRSKDLIIRGGVNIAPEEIDQLLGGHPLIAEACAFSLPCPVMGERIGLAYVPRGEADLTLDEVTDFLRGKDMAVFKLPERLFRLPALPRNVTNKVMRSEARAQALATLAGAAETAA</sequence>
<dbReference type="CDD" id="cd04433">
    <property type="entry name" value="AFD_class_I"/>
    <property type="match status" value="1"/>
</dbReference>
<dbReference type="KEGG" id="schy:GVO57_10870"/>
<accession>A0A7Z2NWP8</accession>
<dbReference type="InterPro" id="IPR025110">
    <property type="entry name" value="AMP-bd_C"/>
</dbReference>
<proteinExistence type="inferred from homology"/>
<dbReference type="EMBL" id="CP047895">
    <property type="protein sequence ID" value="QHL91223.1"/>
    <property type="molecule type" value="Genomic_DNA"/>
</dbReference>
<keyword evidence="3" id="KW-0812">Transmembrane</keyword>
<dbReference type="InterPro" id="IPR020845">
    <property type="entry name" value="AMP-binding_CS"/>
</dbReference>
<name>A0A7Z2NWP8_9SPHN</name>
<dbReference type="GO" id="GO:0031956">
    <property type="term" value="F:medium-chain fatty acid-CoA ligase activity"/>
    <property type="evidence" value="ECO:0007669"/>
    <property type="project" value="TreeGrafter"/>
</dbReference>
<dbReference type="SUPFAM" id="SSF56801">
    <property type="entry name" value="Acetyl-CoA synthetase-like"/>
    <property type="match status" value="1"/>
</dbReference>
<dbReference type="Pfam" id="PF13193">
    <property type="entry name" value="AMP-binding_C"/>
    <property type="match status" value="1"/>
</dbReference>
<dbReference type="PANTHER" id="PTHR43201:SF5">
    <property type="entry name" value="MEDIUM-CHAIN ACYL-COA LIGASE ACSF2, MITOCHONDRIAL"/>
    <property type="match status" value="1"/>
</dbReference>
<comment type="similarity">
    <text evidence="1">Belongs to the ATP-dependent AMP-binding enzyme family.</text>
</comment>
<reference evidence="6 7" key="1">
    <citation type="submission" date="2020-01" db="EMBL/GenBank/DDBJ databases">
        <title>Sphingomonas sp. C33 whole genome sequece.</title>
        <authorList>
            <person name="Park C."/>
        </authorList>
    </citation>
    <scope>NUCLEOTIDE SEQUENCE [LARGE SCALE GENOMIC DNA]</scope>
    <source>
        <strain evidence="6 7">C33</strain>
    </source>
</reference>
<evidence type="ECO:0000256" key="1">
    <source>
        <dbReference type="ARBA" id="ARBA00006432"/>
    </source>
</evidence>
<feature type="domain" description="AMP-binding enzyme C-terminal" evidence="5">
    <location>
        <begin position="467"/>
        <end position="543"/>
    </location>
</feature>
<evidence type="ECO:0000313" key="7">
    <source>
        <dbReference type="Proteomes" id="UP000464468"/>
    </source>
</evidence>
<evidence type="ECO:0000256" key="3">
    <source>
        <dbReference type="SAM" id="Phobius"/>
    </source>
</evidence>
<feature type="domain" description="AMP-dependent synthetase/ligase" evidence="4">
    <location>
        <begin position="27"/>
        <end position="415"/>
    </location>
</feature>
<keyword evidence="3" id="KW-1133">Transmembrane helix</keyword>
<keyword evidence="2" id="KW-0436">Ligase</keyword>
<dbReference type="Gene3D" id="3.30.300.30">
    <property type="match status" value="1"/>
</dbReference>
<dbReference type="GO" id="GO:0006631">
    <property type="term" value="P:fatty acid metabolic process"/>
    <property type="evidence" value="ECO:0007669"/>
    <property type="project" value="TreeGrafter"/>
</dbReference>
<dbReference type="Proteomes" id="UP000464468">
    <property type="component" value="Chromosome"/>
</dbReference>
<gene>
    <name evidence="6" type="ORF">GVO57_10870</name>
</gene>
<dbReference type="Pfam" id="PF00501">
    <property type="entry name" value="AMP-binding"/>
    <property type="match status" value="1"/>
</dbReference>
<feature type="transmembrane region" description="Helical" evidence="3">
    <location>
        <begin position="94"/>
        <end position="113"/>
    </location>
</feature>
<protein>
    <submittedName>
        <fullName evidence="6">AMP-binding protein</fullName>
    </submittedName>
</protein>
<dbReference type="Gene3D" id="3.40.50.12780">
    <property type="entry name" value="N-terminal domain of ligase-like"/>
    <property type="match status" value="1"/>
</dbReference>
<evidence type="ECO:0000313" key="6">
    <source>
        <dbReference type="EMBL" id="QHL91223.1"/>
    </source>
</evidence>
<evidence type="ECO:0000256" key="2">
    <source>
        <dbReference type="ARBA" id="ARBA00022598"/>
    </source>
</evidence>
<dbReference type="RefSeq" id="WP_160593153.1">
    <property type="nucleotide sequence ID" value="NZ_CP047895.1"/>
</dbReference>